<gene>
    <name evidence="7" type="ORF">SUNI508_07412</name>
</gene>
<accession>A0ABR2UXN4</accession>
<reference evidence="7 8" key="1">
    <citation type="journal article" date="2024" name="J. Plant Pathol.">
        <title>Sequence and assembly of the genome of Seiridium unicorne, isolate CBS 538.82, causal agent of cypress canker disease.</title>
        <authorList>
            <person name="Scali E."/>
            <person name="Rocca G.D."/>
            <person name="Danti R."/>
            <person name="Garbelotto M."/>
            <person name="Barberini S."/>
            <person name="Baroncelli R."/>
            <person name="Emiliani G."/>
        </authorList>
    </citation>
    <scope>NUCLEOTIDE SEQUENCE [LARGE SCALE GENOMIC DNA]</scope>
    <source>
        <strain evidence="7 8">BM-138-508</strain>
    </source>
</reference>
<evidence type="ECO:0000313" key="7">
    <source>
        <dbReference type="EMBL" id="KAK9419437.1"/>
    </source>
</evidence>
<evidence type="ECO:0000256" key="4">
    <source>
        <dbReference type="ARBA" id="ARBA00023242"/>
    </source>
</evidence>
<proteinExistence type="predicted"/>
<dbReference type="PROSITE" id="PS00463">
    <property type="entry name" value="ZN2_CY6_FUNGAL_1"/>
    <property type="match status" value="1"/>
</dbReference>
<organism evidence="7 8">
    <name type="scientific">Seiridium unicorne</name>
    <dbReference type="NCBI Taxonomy" id="138068"/>
    <lineage>
        <taxon>Eukaryota</taxon>
        <taxon>Fungi</taxon>
        <taxon>Dikarya</taxon>
        <taxon>Ascomycota</taxon>
        <taxon>Pezizomycotina</taxon>
        <taxon>Sordariomycetes</taxon>
        <taxon>Xylariomycetidae</taxon>
        <taxon>Amphisphaeriales</taxon>
        <taxon>Sporocadaceae</taxon>
        <taxon>Seiridium</taxon>
    </lineage>
</organism>
<dbReference type="Proteomes" id="UP001408356">
    <property type="component" value="Unassembled WGS sequence"/>
</dbReference>
<dbReference type="Pfam" id="PF00172">
    <property type="entry name" value="Zn_clus"/>
    <property type="match status" value="1"/>
</dbReference>
<keyword evidence="2" id="KW-0238">DNA-binding</keyword>
<evidence type="ECO:0000256" key="5">
    <source>
        <dbReference type="SAM" id="MobiDB-lite"/>
    </source>
</evidence>
<dbReference type="PANTHER" id="PTHR31069">
    <property type="entry name" value="OLEATE-ACTIVATED TRANSCRIPTION FACTOR 1-RELATED"/>
    <property type="match status" value="1"/>
</dbReference>
<evidence type="ECO:0000256" key="1">
    <source>
        <dbReference type="ARBA" id="ARBA00023015"/>
    </source>
</evidence>
<evidence type="ECO:0000256" key="3">
    <source>
        <dbReference type="ARBA" id="ARBA00023163"/>
    </source>
</evidence>
<dbReference type="SMART" id="SM00066">
    <property type="entry name" value="GAL4"/>
    <property type="match status" value="1"/>
</dbReference>
<evidence type="ECO:0000259" key="6">
    <source>
        <dbReference type="PROSITE" id="PS50048"/>
    </source>
</evidence>
<dbReference type="EMBL" id="JARVKF010000320">
    <property type="protein sequence ID" value="KAK9419437.1"/>
    <property type="molecule type" value="Genomic_DNA"/>
</dbReference>
<evidence type="ECO:0000256" key="2">
    <source>
        <dbReference type="ARBA" id="ARBA00023125"/>
    </source>
</evidence>
<dbReference type="SUPFAM" id="SSF57701">
    <property type="entry name" value="Zn2/Cys6 DNA-binding domain"/>
    <property type="match status" value="1"/>
</dbReference>
<keyword evidence="4" id="KW-0539">Nucleus</keyword>
<keyword evidence="3" id="KW-0804">Transcription</keyword>
<dbReference type="PROSITE" id="PS50048">
    <property type="entry name" value="ZN2_CY6_FUNGAL_2"/>
    <property type="match status" value="1"/>
</dbReference>
<keyword evidence="8" id="KW-1185">Reference proteome</keyword>
<protein>
    <recommendedName>
        <fullName evidence="6">Zn(2)-C6 fungal-type domain-containing protein</fullName>
    </recommendedName>
</protein>
<feature type="compositionally biased region" description="Polar residues" evidence="5">
    <location>
        <begin position="67"/>
        <end position="81"/>
    </location>
</feature>
<dbReference type="InterPro" id="IPR036864">
    <property type="entry name" value="Zn2-C6_fun-type_DNA-bd_sf"/>
</dbReference>
<dbReference type="InterPro" id="IPR050675">
    <property type="entry name" value="OAF3"/>
</dbReference>
<comment type="caution">
    <text evidence="7">The sequence shown here is derived from an EMBL/GenBank/DDBJ whole genome shotgun (WGS) entry which is preliminary data.</text>
</comment>
<dbReference type="Gene3D" id="4.10.240.10">
    <property type="entry name" value="Zn(2)-C6 fungal-type DNA-binding domain"/>
    <property type="match status" value="1"/>
</dbReference>
<evidence type="ECO:0000313" key="8">
    <source>
        <dbReference type="Proteomes" id="UP001408356"/>
    </source>
</evidence>
<dbReference type="CDD" id="cd00067">
    <property type="entry name" value="GAL4"/>
    <property type="match status" value="1"/>
</dbReference>
<dbReference type="InterPro" id="IPR001138">
    <property type="entry name" value="Zn2Cys6_DnaBD"/>
</dbReference>
<sequence length="416" mass="47435">MNSSRESVTDLRDRKACIACTKSKRKCDKRTPSCQRCSEKEMTCQYLNVRPYTRIKKAFHASRPSKGASTSTSQRDLSGSESGPREAPPVDMNEELTGFIREGGVEEQDIISGIMSFSFLSSSSRLNESWFLGTQTWLIDRSLNCPLPPLTASAIETWLDQIWTWLRQWIRESKNAFIHEQLYLSTGLPRCLQDAWTSLTAYFSMTAENKATTMAILQARADELIVQGGDDFLFPMSLHTSMGDLARVQALFVYQFIRLFDGDIRQRALAEKNIPVMFRWCKKLWEWASLDAGSEKFSLPSSLFDVADPITHLHEKWVLGESIRRIWILTHLVQGLYLTVRDGRTDCPGGVYFTMRQGLWDAASSRAWGEMVQKYDPLFILCAQAKQVLTNVEPSQVDTFSKMLLKLLYGNEKNLL</sequence>
<feature type="region of interest" description="Disordered" evidence="5">
    <location>
        <begin position="59"/>
        <end position="92"/>
    </location>
</feature>
<dbReference type="PANTHER" id="PTHR31069:SF12">
    <property type="entry name" value="TRANSCRIPTION FACTOR DOMAIN-CONTAINING PROTEIN"/>
    <property type="match status" value="1"/>
</dbReference>
<keyword evidence="1" id="KW-0805">Transcription regulation</keyword>
<name>A0ABR2UXN4_9PEZI</name>
<feature type="domain" description="Zn(2)-C6 fungal-type" evidence="6">
    <location>
        <begin position="16"/>
        <end position="46"/>
    </location>
</feature>